<dbReference type="Proteomes" id="UP000784294">
    <property type="component" value="Unassembled WGS sequence"/>
</dbReference>
<evidence type="ECO:0000256" key="1">
    <source>
        <dbReference type="SAM" id="MobiDB-lite"/>
    </source>
</evidence>
<accession>A0A448WBN7</accession>
<evidence type="ECO:0000313" key="3">
    <source>
        <dbReference type="Proteomes" id="UP000784294"/>
    </source>
</evidence>
<evidence type="ECO:0000313" key="2">
    <source>
        <dbReference type="EMBL" id="VEL07833.1"/>
    </source>
</evidence>
<sequence length="471" mass="50177">MRIEHAGSSISFEGDTNLTTSTSDVATSSHLDNDPEASSMVSGSLAGAGDRPPDDLMESIEVGGPAVRTGPVTSGVLKFKAVGLTGSGVGPAKMPTGRLTANRHILPPSTRGSSQGPVVRRQQGRRLPTSRPDCNVLEASSPLANSKLANMMRSALVNVTSGETVVAGGSNVDGDPAKLQSYRSRPPADNLSPGFVGGRRRHRIPATEDDFEEEDSDEARLLSRATPLSLLSGQAGARQSLLLTVNEENELVLMPVSPIPDPVTTSSTSRTPLNVLPELSHSQALLDSPRVLKPSNFGANSFSAGLNRSQAQPVSQPRIRNLRRQPVNRLRSRLTNAQDVPANLDVSNSSSTSCHDVELPRVVPMHVTCLSSGEEEDSDTDFDRIHAINALLAEEDEDGETVGETDQSLNYEHRLSAETRTSSGAINFADGLLGVEESEILVDEASCYQDGMTETLPLYEDALRLLSSNRS</sequence>
<protein>
    <submittedName>
        <fullName evidence="2">Uncharacterized protein</fullName>
    </submittedName>
</protein>
<gene>
    <name evidence="2" type="ORF">PXEA_LOCUS1273</name>
</gene>
<name>A0A448WBN7_9PLAT</name>
<reference evidence="2" key="1">
    <citation type="submission" date="2018-11" db="EMBL/GenBank/DDBJ databases">
        <authorList>
            <consortium name="Pathogen Informatics"/>
        </authorList>
    </citation>
    <scope>NUCLEOTIDE SEQUENCE</scope>
</reference>
<feature type="region of interest" description="Disordered" evidence="1">
    <location>
        <begin position="179"/>
        <end position="200"/>
    </location>
</feature>
<comment type="caution">
    <text evidence="2">The sequence shown here is derived from an EMBL/GenBank/DDBJ whole genome shotgun (WGS) entry which is preliminary data.</text>
</comment>
<dbReference type="AlphaFoldDB" id="A0A448WBN7"/>
<feature type="compositionally biased region" description="Polar residues" evidence="1">
    <location>
        <begin position="8"/>
        <end position="30"/>
    </location>
</feature>
<proteinExistence type="predicted"/>
<feature type="region of interest" description="Disordered" evidence="1">
    <location>
        <begin position="1"/>
        <end position="54"/>
    </location>
</feature>
<feature type="region of interest" description="Disordered" evidence="1">
    <location>
        <begin position="93"/>
        <end position="133"/>
    </location>
</feature>
<dbReference type="EMBL" id="CAAALY010002559">
    <property type="protein sequence ID" value="VEL07833.1"/>
    <property type="molecule type" value="Genomic_DNA"/>
</dbReference>
<keyword evidence="3" id="KW-1185">Reference proteome</keyword>
<organism evidence="2 3">
    <name type="scientific">Protopolystoma xenopodis</name>
    <dbReference type="NCBI Taxonomy" id="117903"/>
    <lineage>
        <taxon>Eukaryota</taxon>
        <taxon>Metazoa</taxon>
        <taxon>Spiralia</taxon>
        <taxon>Lophotrochozoa</taxon>
        <taxon>Platyhelminthes</taxon>
        <taxon>Monogenea</taxon>
        <taxon>Polyopisthocotylea</taxon>
        <taxon>Polystomatidea</taxon>
        <taxon>Polystomatidae</taxon>
        <taxon>Protopolystoma</taxon>
    </lineage>
</organism>